<feature type="binding site" evidence="7">
    <location>
        <position position="122"/>
    </location>
    <ligand>
        <name>[2Fe-2S] cluster</name>
        <dbReference type="ChEBI" id="CHEBI:190135"/>
    </ligand>
</feature>
<feature type="binding site" evidence="7">
    <location>
        <position position="81"/>
    </location>
    <ligand>
        <name>[2Fe-2S] cluster</name>
        <dbReference type="ChEBI" id="CHEBI:190135"/>
    </ligand>
</feature>
<keyword evidence="3 7" id="KW-0479">Metal-binding</keyword>
<dbReference type="Proteomes" id="UP000051461">
    <property type="component" value="Unassembled WGS sequence"/>
</dbReference>
<sequence length="162" mass="18076">MANITTDEKIAIINRYHANPEQALNILIDLQFTSSDGYIDQATAQLVAAHLGVTETRIYEMVSFYAILKEAPQARYVMKICNSAPCHFSGEQIVSHELEEILDIQEGQMTHDGLFMYHSIPCVGACAQAPFIKIKDRVFANLTADDVAQLISDLRAGRYPEL</sequence>
<evidence type="ECO:0000313" key="8">
    <source>
        <dbReference type="EMBL" id="KRK33407.1"/>
    </source>
</evidence>
<dbReference type="PATRIC" id="fig|1423726.3.peg.1214"/>
<dbReference type="InterPro" id="IPR002023">
    <property type="entry name" value="NuoE-like"/>
</dbReference>
<dbReference type="CDD" id="cd03064">
    <property type="entry name" value="TRX_Fd_NuoE"/>
    <property type="match status" value="1"/>
</dbReference>
<evidence type="ECO:0000256" key="7">
    <source>
        <dbReference type="PIRSR" id="PIRSR000216-1"/>
    </source>
</evidence>
<reference evidence="8 9" key="1">
    <citation type="journal article" date="2015" name="Genome Announc.">
        <title>Expanding the biotechnology potential of lactobacilli through comparative genomics of 213 strains and associated genera.</title>
        <authorList>
            <person name="Sun Z."/>
            <person name="Harris H.M."/>
            <person name="McCann A."/>
            <person name="Guo C."/>
            <person name="Argimon S."/>
            <person name="Zhang W."/>
            <person name="Yang X."/>
            <person name="Jeffery I.B."/>
            <person name="Cooney J.C."/>
            <person name="Kagawa T.F."/>
            <person name="Liu W."/>
            <person name="Song Y."/>
            <person name="Salvetti E."/>
            <person name="Wrobel A."/>
            <person name="Rasinkangas P."/>
            <person name="Parkhill J."/>
            <person name="Rea M.C."/>
            <person name="O'Sullivan O."/>
            <person name="Ritari J."/>
            <person name="Douillard F.P."/>
            <person name="Paul Ross R."/>
            <person name="Yang R."/>
            <person name="Briner A.E."/>
            <person name="Felis G.E."/>
            <person name="de Vos W.M."/>
            <person name="Barrangou R."/>
            <person name="Klaenhammer T.R."/>
            <person name="Caufield P.W."/>
            <person name="Cui Y."/>
            <person name="Zhang H."/>
            <person name="O'Toole P.W."/>
        </authorList>
    </citation>
    <scope>NUCLEOTIDE SEQUENCE [LARGE SCALE GENOMIC DNA]</scope>
    <source>
        <strain evidence="8 9">DSM 20003</strain>
    </source>
</reference>
<dbReference type="Gene3D" id="1.10.10.1590">
    <property type="entry name" value="NADH-quinone oxidoreductase subunit E"/>
    <property type="match status" value="1"/>
</dbReference>
<evidence type="ECO:0000313" key="9">
    <source>
        <dbReference type="Proteomes" id="UP000051461"/>
    </source>
</evidence>
<dbReference type="PANTHER" id="PTHR10371">
    <property type="entry name" value="NADH DEHYDROGENASE UBIQUINONE FLAVOPROTEIN 2, MITOCHONDRIAL"/>
    <property type="match status" value="1"/>
</dbReference>
<dbReference type="OrthoDB" id="9807941at2"/>
<evidence type="ECO:0000256" key="1">
    <source>
        <dbReference type="ARBA" id="ARBA00010643"/>
    </source>
</evidence>
<proteinExistence type="inferred from homology"/>
<keyword evidence="5 7" id="KW-0411">Iron-sulfur</keyword>
<dbReference type="InterPro" id="IPR042128">
    <property type="entry name" value="NuoE_dom"/>
</dbReference>
<dbReference type="PIRSF" id="PIRSF000216">
    <property type="entry name" value="NADH_DH_24kDa"/>
    <property type="match status" value="1"/>
</dbReference>
<evidence type="ECO:0000256" key="6">
    <source>
        <dbReference type="ARBA" id="ARBA00034078"/>
    </source>
</evidence>
<dbReference type="PANTHER" id="PTHR10371:SF3">
    <property type="entry name" value="NADH DEHYDROGENASE [UBIQUINONE] FLAVOPROTEIN 2, MITOCHONDRIAL"/>
    <property type="match status" value="1"/>
</dbReference>
<evidence type="ECO:0000256" key="2">
    <source>
        <dbReference type="ARBA" id="ARBA00022714"/>
    </source>
</evidence>
<keyword evidence="2 7" id="KW-0001">2Fe-2S</keyword>
<dbReference type="AlphaFoldDB" id="A0A0R1GH08"/>
<evidence type="ECO:0000256" key="5">
    <source>
        <dbReference type="ARBA" id="ARBA00023014"/>
    </source>
</evidence>
<comment type="similarity">
    <text evidence="1">Belongs to the complex I 24 kDa subunit family.</text>
</comment>
<comment type="cofactor">
    <cofactor evidence="6">
        <name>[2Fe-2S] cluster</name>
        <dbReference type="ChEBI" id="CHEBI:190135"/>
    </cofactor>
</comment>
<dbReference type="Gene3D" id="3.40.30.10">
    <property type="entry name" value="Glutaredoxin"/>
    <property type="match status" value="1"/>
</dbReference>
<evidence type="ECO:0000256" key="4">
    <source>
        <dbReference type="ARBA" id="ARBA00023004"/>
    </source>
</evidence>
<dbReference type="InterPro" id="IPR036249">
    <property type="entry name" value="Thioredoxin-like_sf"/>
</dbReference>
<comment type="cofactor">
    <cofactor evidence="7">
        <name>[2Fe-2S] cluster</name>
        <dbReference type="ChEBI" id="CHEBI:190135"/>
    </cofactor>
    <text evidence="7">Binds 1 [2Fe-2S] cluster.</text>
</comment>
<feature type="binding site" evidence="7">
    <location>
        <position position="126"/>
    </location>
    <ligand>
        <name>[2Fe-2S] cluster</name>
        <dbReference type="ChEBI" id="CHEBI:190135"/>
    </ligand>
</feature>
<dbReference type="InterPro" id="IPR041921">
    <property type="entry name" value="NuoE_N"/>
</dbReference>
<protein>
    <submittedName>
        <fullName evidence="8">Putative NAD-dependent formate dehydrogenase, gamma subunit</fullName>
    </submittedName>
</protein>
<dbReference type="STRING" id="1423726.FC07_GL001168"/>
<dbReference type="Pfam" id="PF01257">
    <property type="entry name" value="2Fe-2S_thioredx"/>
    <property type="match status" value="1"/>
</dbReference>
<dbReference type="GO" id="GO:0003954">
    <property type="term" value="F:NADH dehydrogenase activity"/>
    <property type="evidence" value="ECO:0007669"/>
    <property type="project" value="TreeGrafter"/>
</dbReference>
<dbReference type="RefSeq" id="WP_057905343.1">
    <property type="nucleotide sequence ID" value="NZ_AZDA01000116.1"/>
</dbReference>
<organism evidence="8 9">
    <name type="scientific">Loigolactobacillus bifermentans DSM 20003</name>
    <dbReference type="NCBI Taxonomy" id="1423726"/>
    <lineage>
        <taxon>Bacteria</taxon>
        <taxon>Bacillati</taxon>
        <taxon>Bacillota</taxon>
        <taxon>Bacilli</taxon>
        <taxon>Lactobacillales</taxon>
        <taxon>Lactobacillaceae</taxon>
        <taxon>Loigolactobacillus</taxon>
    </lineage>
</organism>
<name>A0A0R1GH08_9LACO</name>
<dbReference type="GO" id="GO:0046872">
    <property type="term" value="F:metal ion binding"/>
    <property type="evidence" value="ECO:0007669"/>
    <property type="project" value="UniProtKB-KW"/>
</dbReference>
<comment type="caution">
    <text evidence="8">The sequence shown here is derived from an EMBL/GenBank/DDBJ whole genome shotgun (WGS) entry which is preliminary data.</text>
</comment>
<gene>
    <name evidence="8" type="ORF">FC07_GL001168</name>
</gene>
<accession>A0A0R1GH08</accession>
<dbReference type="GO" id="GO:0051537">
    <property type="term" value="F:2 iron, 2 sulfur cluster binding"/>
    <property type="evidence" value="ECO:0007669"/>
    <property type="project" value="UniProtKB-KW"/>
</dbReference>
<dbReference type="EMBL" id="AZDA01000116">
    <property type="protein sequence ID" value="KRK33407.1"/>
    <property type="molecule type" value="Genomic_DNA"/>
</dbReference>
<feature type="binding site" evidence="7">
    <location>
        <position position="86"/>
    </location>
    <ligand>
        <name>[2Fe-2S] cluster</name>
        <dbReference type="ChEBI" id="CHEBI:190135"/>
    </ligand>
</feature>
<evidence type="ECO:0000256" key="3">
    <source>
        <dbReference type="ARBA" id="ARBA00022723"/>
    </source>
</evidence>
<dbReference type="SUPFAM" id="SSF52833">
    <property type="entry name" value="Thioredoxin-like"/>
    <property type="match status" value="1"/>
</dbReference>
<keyword evidence="9" id="KW-1185">Reference proteome</keyword>
<keyword evidence="4 7" id="KW-0408">Iron</keyword>